<dbReference type="Gene3D" id="3.10.290.10">
    <property type="entry name" value="RNA-binding S4 domain"/>
    <property type="match status" value="1"/>
</dbReference>
<sequence length="96" mass="10644">MRLDRFLWWARLAPTRKVAQAMAEAGTLRLDGRRIDRAHAAVRPGAIIAYARHGKVRVLRVAALPRRRGPPAEAASLYEDLQPGSANPVDAPRARE</sequence>
<keyword evidence="1" id="KW-0694">RNA-binding</keyword>
<dbReference type="AlphaFoldDB" id="A0A8T4IMD2"/>
<feature type="domain" description="RNA-binding S4" evidence="3">
    <location>
        <begin position="1"/>
        <end position="64"/>
    </location>
</feature>
<evidence type="ECO:0000313" key="4">
    <source>
        <dbReference type="EMBL" id="MBR0553306.1"/>
    </source>
</evidence>
<dbReference type="SUPFAM" id="SSF55174">
    <property type="entry name" value="Alpha-L RNA-binding motif"/>
    <property type="match status" value="1"/>
</dbReference>
<gene>
    <name evidence="4" type="ORF">J7S20_12380</name>
</gene>
<dbReference type="CDD" id="cd00165">
    <property type="entry name" value="S4"/>
    <property type="match status" value="1"/>
</dbReference>
<dbReference type="SMART" id="SM00363">
    <property type="entry name" value="S4"/>
    <property type="match status" value="1"/>
</dbReference>
<evidence type="ECO:0000313" key="5">
    <source>
        <dbReference type="Proteomes" id="UP000676996"/>
    </source>
</evidence>
<evidence type="ECO:0000256" key="2">
    <source>
        <dbReference type="SAM" id="MobiDB-lite"/>
    </source>
</evidence>
<dbReference type="Pfam" id="PF01479">
    <property type="entry name" value="S4"/>
    <property type="match status" value="1"/>
</dbReference>
<reference evidence="4" key="1">
    <citation type="submission" date="2021-04" db="EMBL/GenBank/DDBJ databases">
        <title>Ouciella asimina sp. nov., isolated from the surface seawater in the hydrothermal field of Okinawa Trough.</title>
        <authorList>
            <person name="Shuang W."/>
        </authorList>
    </citation>
    <scope>NUCLEOTIDE SEQUENCE</scope>
    <source>
        <strain evidence="4">LXI357</strain>
    </source>
</reference>
<evidence type="ECO:0000256" key="1">
    <source>
        <dbReference type="PROSITE-ProRule" id="PRU00182"/>
    </source>
</evidence>
<name>A0A8T4IMD2_9SPHN</name>
<dbReference type="InterPro" id="IPR002942">
    <property type="entry name" value="S4_RNA-bd"/>
</dbReference>
<feature type="region of interest" description="Disordered" evidence="2">
    <location>
        <begin position="72"/>
        <end position="96"/>
    </location>
</feature>
<dbReference type="PROSITE" id="PS50889">
    <property type="entry name" value="S4"/>
    <property type="match status" value="1"/>
</dbReference>
<keyword evidence="5" id="KW-1185">Reference proteome</keyword>
<comment type="caution">
    <text evidence="4">The sequence shown here is derived from an EMBL/GenBank/DDBJ whole genome shotgun (WGS) entry which is preliminary data.</text>
</comment>
<proteinExistence type="predicted"/>
<dbReference type="Proteomes" id="UP000676996">
    <property type="component" value="Unassembled WGS sequence"/>
</dbReference>
<accession>A0A8T4IMD2</accession>
<dbReference type="EMBL" id="JAGRQC010000003">
    <property type="protein sequence ID" value="MBR0553306.1"/>
    <property type="molecule type" value="Genomic_DNA"/>
</dbReference>
<dbReference type="InterPro" id="IPR036986">
    <property type="entry name" value="S4_RNA-bd_sf"/>
</dbReference>
<dbReference type="GO" id="GO:0003723">
    <property type="term" value="F:RNA binding"/>
    <property type="evidence" value="ECO:0007669"/>
    <property type="project" value="UniProtKB-KW"/>
</dbReference>
<organism evidence="4 5">
    <name type="scientific">Stakelama marina</name>
    <dbReference type="NCBI Taxonomy" id="2826939"/>
    <lineage>
        <taxon>Bacteria</taxon>
        <taxon>Pseudomonadati</taxon>
        <taxon>Pseudomonadota</taxon>
        <taxon>Alphaproteobacteria</taxon>
        <taxon>Sphingomonadales</taxon>
        <taxon>Sphingomonadaceae</taxon>
        <taxon>Stakelama</taxon>
    </lineage>
</organism>
<evidence type="ECO:0000259" key="3">
    <source>
        <dbReference type="SMART" id="SM00363"/>
    </source>
</evidence>
<protein>
    <submittedName>
        <fullName evidence="4">RNA-binding S4 domain-containing protein</fullName>
    </submittedName>
</protein>